<evidence type="ECO:0000313" key="4">
    <source>
        <dbReference type="Proteomes" id="UP001232725"/>
    </source>
</evidence>
<evidence type="ECO:0000259" key="2">
    <source>
        <dbReference type="SMART" id="SM00909"/>
    </source>
</evidence>
<dbReference type="Pfam" id="PF10646">
    <property type="entry name" value="Germane"/>
    <property type="match status" value="1"/>
</dbReference>
<gene>
    <name evidence="3" type="ORF">Q9R02_02485</name>
</gene>
<dbReference type="EMBL" id="JAVALS010000001">
    <property type="protein sequence ID" value="MDP5226015.1"/>
    <property type="molecule type" value="Genomic_DNA"/>
</dbReference>
<keyword evidence="1" id="KW-0732">Signal</keyword>
<proteinExistence type="predicted"/>
<name>A0ABT9IKB2_9MICC</name>
<evidence type="ECO:0000256" key="1">
    <source>
        <dbReference type="SAM" id="SignalP"/>
    </source>
</evidence>
<feature type="domain" description="GerMN" evidence="2">
    <location>
        <begin position="106"/>
        <end position="203"/>
    </location>
</feature>
<feature type="chain" id="PRO_5045487810" evidence="1">
    <location>
        <begin position="36"/>
        <end position="319"/>
    </location>
</feature>
<keyword evidence="4" id="KW-1185">Reference proteome</keyword>
<reference evidence="3 4" key="1">
    <citation type="submission" date="2023-08" db="EMBL/GenBank/DDBJ databases">
        <title>Arthrobacter horti sp. nov., isolated from forest soil.</title>
        <authorList>
            <person name="Park M."/>
        </authorList>
    </citation>
    <scope>NUCLEOTIDE SEQUENCE [LARGE SCALE GENOMIC DNA]</scope>
    <source>
        <strain evidence="3 4">YJM1</strain>
    </source>
</reference>
<protein>
    <submittedName>
        <fullName evidence="3">GerMN domain-containing protein</fullName>
    </submittedName>
</protein>
<sequence length="319" mass="32970">MAGESMAMDKRPTTARRLRGALAAAALGLPLLLSACSASQSSTVSSALPEPSVLASSVPEATATLPGGSADQATQSQAQIYWIGRTGGNAYLFPEPRKTDKNSDPVTAALTVMMGQKPTDPDYFTAWQPPHRVAASISGTSTITVDVSSDAFSRNLDPSMAKRAIQQLVFTAASAALTSGMVDGGAEPDVVLLIDGRSDVKAFGSIALGQSFHRETAYLSPVSITSPQEGTTAGAGPLTFSGMVLGSSLDVRWKVVRLDVQNGQPDVVSAMTTAHLESAGVGRFSATVKLTPGRYELSVSKDGAPGTPAVVDTKTITIR</sequence>
<evidence type="ECO:0000313" key="3">
    <source>
        <dbReference type="EMBL" id="MDP5226015.1"/>
    </source>
</evidence>
<dbReference type="RefSeq" id="WP_305995048.1">
    <property type="nucleotide sequence ID" value="NZ_JAVALS010000001.1"/>
</dbReference>
<feature type="signal peptide" evidence="1">
    <location>
        <begin position="1"/>
        <end position="35"/>
    </location>
</feature>
<accession>A0ABT9IKB2</accession>
<dbReference type="SMART" id="SM00909">
    <property type="entry name" value="Germane"/>
    <property type="match status" value="1"/>
</dbReference>
<organism evidence="3 4">
    <name type="scientific">Arthrobacter horti</name>
    <dbReference type="NCBI Taxonomy" id="3068273"/>
    <lineage>
        <taxon>Bacteria</taxon>
        <taxon>Bacillati</taxon>
        <taxon>Actinomycetota</taxon>
        <taxon>Actinomycetes</taxon>
        <taxon>Micrococcales</taxon>
        <taxon>Micrococcaceae</taxon>
        <taxon>Arthrobacter</taxon>
    </lineage>
</organism>
<comment type="caution">
    <text evidence="3">The sequence shown here is derived from an EMBL/GenBank/DDBJ whole genome shotgun (WGS) entry which is preliminary data.</text>
</comment>
<dbReference type="InterPro" id="IPR019606">
    <property type="entry name" value="GerMN"/>
</dbReference>
<dbReference type="Proteomes" id="UP001232725">
    <property type="component" value="Unassembled WGS sequence"/>
</dbReference>